<dbReference type="EMBL" id="RYZR01000006">
    <property type="protein sequence ID" value="RUL63456.1"/>
    <property type="molecule type" value="Genomic_DNA"/>
</dbReference>
<feature type="transmembrane region" description="Helical" evidence="1">
    <location>
        <begin position="347"/>
        <end position="366"/>
    </location>
</feature>
<proteinExistence type="predicted"/>
<evidence type="ECO:0000313" key="3">
    <source>
        <dbReference type="Proteomes" id="UP000267077"/>
    </source>
</evidence>
<keyword evidence="1" id="KW-0812">Transmembrane</keyword>
<keyword evidence="1" id="KW-0472">Membrane</keyword>
<dbReference type="AlphaFoldDB" id="A0A3S0PBS8"/>
<sequence length="385" mass="42694">MRQILRLPSFYLGIPILLTCGLTLLTYDLPYGYADGICLLAVTAIAIVLFDLWMGSRIPEITRFRSYRYAGNREAFVALAFSAVIVVFCVLDIVLFPMPLFDNPSSYATMEGGREHIRHISNMCWILPPVGILCVRSRWLRNLLIAIGLIFPVVVIDRNRIFATLYAFALVILFRRDTTRPLPWKTIAFLAVVGATVFSVLGTLRSGSLDTVALPFSKVYHALPQGVKWLLLYMSAGPYNFGAIAAKHYSNASFLINQLVPLSGSVATAGTDIPLDASNINVGTEFFPFLMAFGPAGAVMSVILLYAMLLWSVRLLRRNVSLFALLIFLRVSYVCVMSPFAPQAYTWTNFSFIALCLLLQVLATCLPNRNATRTNVTRGAIPTTH</sequence>
<organism evidence="2 3">
    <name type="scientific">Dyella dinghuensis</name>
    <dbReference type="NCBI Taxonomy" id="1920169"/>
    <lineage>
        <taxon>Bacteria</taxon>
        <taxon>Pseudomonadati</taxon>
        <taxon>Pseudomonadota</taxon>
        <taxon>Gammaproteobacteria</taxon>
        <taxon>Lysobacterales</taxon>
        <taxon>Rhodanobacteraceae</taxon>
        <taxon>Dyella</taxon>
    </lineage>
</organism>
<feature type="transmembrane region" description="Helical" evidence="1">
    <location>
        <begin position="75"/>
        <end position="96"/>
    </location>
</feature>
<evidence type="ECO:0008006" key="4">
    <source>
        <dbReference type="Google" id="ProtNLM"/>
    </source>
</evidence>
<protein>
    <recommendedName>
        <fullName evidence="4">Oligosaccharide repeat unit polymerase</fullName>
    </recommendedName>
</protein>
<dbReference type="OrthoDB" id="5993532at2"/>
<feature type="transmembrane region" description="Helical" evidence="1">
    <location>
        <begin position="322"/>
        <end position="341"/>
    </location>
</feature>
<feature type="transmembrane region" description="Helical" evidence="1">
    <location>
        <begin position="33"/>
        <end position="54"/>
    </location>
</feature>
<dbReference type="RefSeq" id="WP_126674391.1">
    <property type="nucleotide sequence ID" value="NZ_RYZR01000006.1"/>
</dbReference>
<comment type="caution">
    <text evidence="2">The sequence shown here is derived from an EMBL/GenBank/DDBJ whole genome shotgun (WGS) entry which is preliminary data.</text>
</comment>
<keyword evidence="3" id="KW-1185">Reference proteome</keyword>
<evidence type="ECO:0000256" key="1">
    <source>
        <dbReference type="SAM" id="Phobius"/>
    </source>
</evidence>
<accession>A0A3S0PBS8</accession>
<feature type="transmembrane region" description="Helical" evidence="1">
    <location>
        <begin position="186"/>
        <end position="204"/>
    </location>
</feature>
<gene>
    <name evidence="2" type="ORF">EKH79_13810</name>
</gene>
<reference evidence="2 3" key="1">
    <citation type="submission" date="2018-12" db="EMBL/GenBank/DDBJ databases">
        <title>Dyella dinghuensis sp. nov. DHOA06 and Dyella choica sp. nov. 4M-K27, isolated from forest soil.</title>
        <authorList>
            <person name="Qiu L.-H."/>
            <person name="Gao Z.-H."/>
        </authorList>
    </citation>
    <scope>NUCLEOTIDE SEQUENCE [LARGE SCALE GENOMIC DNA]</scope>
    <source>
        <strain evidence="2 3">DHOA06</strain>
    </source>
</reference>
<keyword evidence="1" id="KW-1133">Transmembrane helix</keyword>
<evidence type="ECO:0000313" key="2">
    <source>
        <dbReference type="EMBL" id="RUL63456.1"/>
    </source>
</evidence>
<feature type="transmembrane region" description="Helical" evidence="1">
    <location>
        <begin position="143"/>
        <end position="174"/>
    </location>
</feature>
<name>A0A3S0PBS8_9GAMM</name>
<dbReference type="Proteomes" id="UP000267077">
    <property type="component" value="Unassembled WGS sequence"/>
</dbReference>
<feature type="transmembrane region" description="Helical" evidence="1">
    <location>
        <begin position="7"/>
        <end position="27"/>
    </location>
</feature>
<feature type="transmembrane region" description="Helical" evidence="1">
    <location>
        <begin position="286"/>
        <end position="310"/>
    </location>
</feature>